<accession>A0A6H5I6G2</accession>
<evidence type="ECO:0000256" key="4">
    <source>
        <dbReference type="SAM" id="Phobius"/>
    </source>
</evidence>
<evidence type="ECO:0000313" key="6">
    <source>
        <dbReference type="Proteomes" id="UP000479190"/>
    </source>
</evidence>
<dbReference type="OrthoDB" id="539213at2759"/>
<feature type="repeat" description="ANK" evidence="3">
    <location>
        <begin position="203"/>
        <end position="235"/>
    </location>
</feature>
<dbReference type="Proteomes" id="UP000479190">
    <property type="component" value="Unassembled WGS sequence"/>
</dbReference>
<keyword evidence="1" id="KW-0677">Repeat</keyword>
<feature type="repeat" description="ANK" evidence="3">
    <location>
        <begin position="128"/>
        <end position="162"/>
    </location>
</feature>
<keyword evidence="6" id="KW-1185">Reference proteome</keyword>
<feature type="transmembrane region" description="Helical" evidence="4">
    <location>
        <begin position="702"/>
        <end position="722"/>
    </location>
</feature>
<feature type="transmembrane region" description="Helical" evidence="4">
    <location>
        <begin position="776"/>
        <end position="794"/>
    </location>
</feature>
<sequence>LLLGPKEIECLLWDSIKYKDKEFGYIPSDTFILYTSLGYKDEPEVDENGCISPRRTTPIHHAVENSDETCFWNRCFPRLFDIYDRFVVNYTDESGCTHFHAACHFDCDDVVRKFLEHGQDPNCIWPLTGDSPLHIAMRFTEPNSDIVDMLLRGGANPNLANKKGSTPLHVKVKHDWDCEIVERFFLINDELNQLVQIDARDKLGNTPIHLALKYSDLKKMTELLRRGANPSLANDEGSTPLHIICKRDQYYVDDLAEFFFRINDELNQRVQVDVLDNLGRTPLQWAVASGLPHAVETLLNRGADLSSFVFPTLSQFDECFKSYRYTFIDSELGLAIGVLAVIECLEKRAYELDRRDALTIMKFFAKFELFLTLEDLDQRWYDVEGFDSKYYVETMVKPDLSLYDLIHLRPQEAAKRLTYMDYYEFIMSAESSVRPQSSKNVSIKEHLRYDIEVFFGLMSMVLNHINATYDIKIYSYLSPTDAKGNPQSSFADIVSGKIDFSSRPDLIDEHWKMQKNKGNRGGEVGYLMVVLYGGCGIAALIFLLEFTISTCTCNRNKNFDIVSMMDRIIDGKKRKMLGLNTSKRKRKQSLDDETEKSLESIDIDRNALIEEEMAKLPKLDKSDALVQTHTVIHVRSDSRIHNIQPNAVELAKELEDIVSESCAALHASWHTHTGGGCKANGGGIQNDTTICMRQIHYERLRIGYAHCKNSWLIGLVFSIFLYTVKTARGTQHCIAHFVMIYHHAVYIFCTICRVCSASVRGGYTQYTHTYTHVRDVVYNSVYLTYFFCGVGYAARVYRRHGNAPTHAIVKYVYIMEIATTVRRDHRIHTIKEDACAHPLLGVLADAAALIIPIFVAVRPFGYGQAYRDRHGSFDSFEPFARV</sequence>
<keyword evidence="4" id="KW-0812">Transmembrane</keyword>
<proteinExistence type="predicted"/>
<feature type="transmembrane region" description="Helical" evidence="4">
    <location>
        <begin position="524"/>
        <end position="548"/>
    </location>
</feature>
<keyword evidence="2 3" id="KW-0040">ANK repeat</keyword>
<name>A0A6H5I6G2_9HYME</name>
<evidence type="ECO:0000256" key="1">
    <source>
        <dbReference type="ARBA" id="ARBA00022737"/>
    </source>
</evidence>
<dbReference type="PANTHER" id="PTHR24198">
    <property type="entry name" value="ANKYRIN REPEAT AND PROTEIN KINASE DOMAIN-CONTAINING PROTEIN"/>
    <property type="match status" value="1"/>
</dbReference>
<dbReference type="PROSITE" id="PS50088">
    <property type="entry name" value="ANK_REPEAT"/>
    <property type="match status" value="3"/>
</dbReference>
<dbReference type="PANTHER" id="PTHR24198:SF165">
    <property type="entry name" value="ANKYRIN REPEAT-CONTAINING PROTEIN-RELATED"/>
    <property type="match status" value="1"/>
</dbReference>
<dbReference type="AlphaFoldDB" id="A0A6H5I6G2"/>
<dbReference type="InterPro" id="IPR036770">
    <property type="entry name" value="Ankyrin_rpt-contain_sf"/>
</dbReference>
<feature type="repeat" description="ANK" evidence="3">
    <location>
        <begin position="278"/>
        <end position="306"/>
    </location>
</feature>
<evidence type="ECO:0000313" key="5">
    <source>
        <dbReference type="EMBL" id="CAB0031279.1"/>
    </source>
</evidence>
<evidence type="ECO:0000256" key="3">
    <source>
        <dbReference type="PROSITE-ProRule" id="PRU00023"/>
    </source>
</evidence>
<dbReference type="EMBL" id="CADCXV010000638">
    <property type="protein sequence ID" value="CAB0031279.1"/>
    <property type="molecule type" value="Genomic_DNA"/>
</dbReference>
<reference evidence="5 6" key="1">
    <citation type="submission" date="2020-02" db="EMBL/GenBank/DDBJ databases">
        <authorList>
            <person name="Ferguson B K."/>
        </authorList>
    </citation>
    <scope>NUCLEOTIDE SEQUENCE [LARGE SCALE GENOMIC DNA]</scope>
</reference>
<keyword evidence="4" id="KW-0472">Membrane</keyword>
<gene>
    <name evidence="5" type="ORF">TBRA_LOCUS3257</name>
</gene>
<dbReference type="Pfam" id="PF12796">
    <property type="entry name" value="Ank_2"/>
    <property type="match status" value="2"/>
</dbReference>
<dbReference type="Gene3D" id="1.25.40.20">
    <property type="entry name" value="Ankyrin repeat-containing domain"/>
    <property type="match status" value="2"/>
</dbReference>
<feature type="transmembrane region" description="Helical" evidence="4">
    <location>
        <begin position="839"/>
        <end position="857"/>
    </location>
</feature>
<evidence type="ECO:0000256" key="2">
    <source>
        <dbReference type="ARBA" id="ARBA00023043"/>
    </source>
</evidence>
<organism evidence="5 6">
    <name type="scientific">Trichogramma brassicae</name>
    <dbReference type="NCBI Taxonomy" id="86971"/>
    <lineage>
        <taxon>Eukaryota</taxon>
        <taxon>Metazoa</taxon>
        <taxon>Ecdysozoa</taxon>
        <taxon>Arthropoda</taxon>
        <taxon>Hexapoda</taxon>
        <taxon>Insecta</taxon>
        <taxon>Pterygota</taxon>
        <taxon>Neoptera</taxon>
        <taxon>Endopterygota</taxon>
        <taxon>Hymenoptera</taxon>
        <taxon>Apocrita</taxon>
        <taxon>Proctotrupomorpha</taxon>
        <taxon>Chalcidoidea</taxon>
        <taxon>Trichogrammatidae</taxon>
        <taxon>Trichogramma</taxon>
    </lineage>
</organism>
<feature type="transmembrane region" description="Helical" evidence="4">
    <location>
        <begin position="734"/>
        <end position="755"/>
    </location>
</feature>
<protein>
    <submittedName>
        <fullName evidence="5">Uncharacterized protein</fullName>
    </submittedName>
</protein>
<feature type="non-terminal residue" evidence="5">
    <location>
        <position position="1"/>
    </location>
</feature>
<dbReference type="SMART" id="SM00248">
    <property type="entry name" value="ANK"/>
    <property type="match status" value="5"/>
</dbReference>
<dbReference type="SUPFAM" id="SSF48403">
    <property type="entry name" value="Ankyrin repeat"/>
    <property type="match status" value="1"/>
</dbReference>
<dbReference type="InterPro" id="IPR002110">
    <property type="entry name" value="Ankyrin_rpt"/>
</dbReference>
<dbReference type="PROSITE" id="PS50297">
    <property type="entry name" value="ANK_REP_REGION"/>
    <property type="match status" value="3"/>
</dbReference>
<keyword evidence="4" id="KW-1133">Transmembrane helix</keyword>